<dbReference type="PANTHER" id="PTHR14485">
    <property type="entry name" value="TETRATRICOPEPTIDE REPEAT PROTEIN 23"/>
    <property type="match status" value="1"/>
</dbReference>
<dbReference type="AGR" id="Xenbase:XB-GENE-5900388"/>
<dbReference type="ExpressionAtlas" id="F7E3U6">
    <property type="expression patterns" value="baseline"/>
</dbReference>
<dbReference type="OMA" id="IDCMSLP"/>
<dbReference type="RefSeq" id="XP_002939998.3">
    <property type="nucleotide sequence ID" value="XM_002939952.5"/>
</dbReference>
<dbReference type="Ensembl" id="ENSXETT00000001552">
    <property type="protein sequence ID" value="ENSXETP00000001552"/>
    <property type="gene ID" value="ENSXETG00000000702"/>
</dbReference>
<dbReference type="Gene3D" id="1.25.40.10">
    <property type="entry name" value="Tetratricopeptide repeat domain"/>
    <property type="match status" value="2"/>
</dbReference>
<dbReference type="PANTHER" id="PTHR14485:SF4">
    <property type="entry name" value="TETRATRICOPEPTIDE REPEAT PROTEIN 23-LIKE"/>
    <property type="match status" value="1"/>
</dbReference>
<evidence type="ECO:0000313" key="4">
    <source>
        <dbReference type="RefSeq" id="XP_002939998.3"/>
    </source>
</evidence>
<evidence type="ECO:0000313" key="5">
    <source>
        <dbReference type="RefSeq" id="XP_004910483.2"/>
    </source>
</evidence>
<dbReference type="AlphaFoldDB" id="F7E3U6"/>
<dbReference type="InterPro" id="IPR042621">
    <property type="entry name" value="TTC23/TTC23L"/>
</dbReference>
<reference evidence="2" key="1">
    <citation type="journal article" date="2010" name="Science">
        <title>The genome of the Western clawed frog Xenopus tropicalis.</title>
        <authorList>
            <person name="Hellsten U."/>
            <person name="Harland R.M."/>
            <person name="Gilchrist M.J."/>
            <person name="Hendrix D."/>
            <person name="Jurka J."/>
            <person name="Kapitonov V."/>
            <person name="Ovcharenko I."/>
            <person name="Putnam N.H."/>
            <person name="Shu S."/>
            <person name="Taher L."/>
            <person name="Blitz I.L."/>
            <person name="Blumberg B."/>
            <person name="Dichmann D.S."/>
            <person name="Dubchak I."/>
            <person name="Amaya E."/>
            <person name="Detter J.C."/>
            <person name="Fletcher R."/>
            <person name="Gerhard D.S."/>
            <person name="Goodstein D."/>
            <person name="Graves T."/>
            <person name="Grigoriev I.V."/>
            <person name="Grimwood J."/>
            <person name="Kawashima T."/>
            <person name="Lindquist E."/>
            <person name="Lucas S.M."/>
            <person name="Mead P.E."/>
            <person name="Mitros T."/>
            <person name="Ogino H."/>
            <person name="Ohta Y."/>
            <person name="Poliakov A.V."/>
            <person name="Pollet N."/>
            <person name="Robert J."/>
            <person name="Salamov A."/>
            <person name="Sater A.K."/>
            <person name="Schmutz J."/>
            <person name="Terry A."/>
            <person name="Vize P.D."/>
            <person name="Warren W.C."/>
            <person name="Wells D."/>
            <person name="Wills A."/>
            <person name="Wilson R.K."/>
            <person name="Zimmerman L.B."/>
            <person name="Zorn A.M."/>
            <person name="Grainger R."/>
            <person name="Grammer T."/>
            <person name="Khokha M.K."/>
            <person name="Richardson P.M."/>
            <person name="Rokhsar D.S."/>
        </authorList>
    </citation>
    <scope>NUCLEOTIDE SEQUENCE [LARGE SCALE GENOMIC DNA]</scope>
    <source>
        <strain evidence="2">Nigerian</strain>
    </source>
</reference>
<dbReference type="InterPro" id="IPR011990">
    <property type="entry name" value="TPR-like_helical_dom_sf"/>
</dbReference>
<dbReference type="eggNOG" id="ENOG502QXY0">
    <property type="taxonomic scope" value="Eukaryota"/>
</dbReference>
<keyword evidence="3" id="KW-1185">Reference proteome</keyword>
<protein>
    <submittedName>
        <fullName evidence="2">Tetratricopeptide repeat domain 23-like</fullName>
    </submittedName>
    <submittedName>
        <fullName evidence="4 5">Tetratricopeptide repeat protein 23-like</fullName>
    </submittedName>
</protein>
<evidence type="ECO:0000313" key="2">
    <source>
        <dbReference type="Ensembl" id="ENSXETP00000001552"/>
    </source>
</evidence>
<dbReference type="RefSeq" id="XP_004910483.2">
    <property type="nucleotide sequence ID" value="XM_004910426.3"/>
</dbReference>
<gene>
    <name evidence="2 4 5 6" type="primary">ttc23l</name>
</gene>
<dbReference type="HOGENOM" id="CLU_030458_1_0_1"/>
<feature type="region of interest" description="Disordered" evidence="1">
    <location>
        <begin position="1"/>
        <end position="64"/>
    </location>
</feature>
<feature type="compositionally biased region" description="Polar residues" evidence="1">
    <location>
        <begin position="8"/>
        <end position="24"/>
    </location>
</feature>
<reference evidence="2" key="2">
    <citation type="submission" date="2011-06" db="UniProtKB">
        <authorList>
            <consortium name="Ensembl"/>
        </authorList>
    </citation>
    <scope>IDENTIFICATION</scope>
</reference>
<accession>F7E3U6</accession>
<evidence type="ECO:0000313" key="6">
    <source>
        <dbReference type="Xenbase" id="XB-GENE-5900388"/>
    </source>
</evidence>
<organism evidence="2">
    <name type="scientific">Xenopus tropicalis</name>
    <name type="common">Western clawed frog</name>
    <name type="synonym">Silurana tropicalis</name>
    <dbReference type="NCBI Taxonomy" id="8364"/>
    <lineage>
        <taxon>Eukaryota</taxon>
        <taxon>Metazoa</taxon>
        <taxon>Chordata</taxon>
        <taxon>Craniata</taxon>
        <taxon>Vertebrata</taxon>
        <taxon>Euteleostomi</taxon>
        <taxon>Amphibia</taxon>
        <taxon>Batrachia</taxon>
        <taxon>Anura</taxon>
        <taxon>Pipoidea</taxon>
        <taxon>Pipidae</taxon>
        <taxon>Xenopodinae</taxon>
        <taxon>Xenopus</taxon>
        <taxon>Silurana</taxon>
    </lineage>
</organism>
<name>F7E3U6_XENTR</name>
<proteinExistence type="predicted"/>
<dbReference type="Proteomes" id="UP000008143">
    <property type="component" value="Chromosome 1"/>
</dbReference>
<dbReference type="Bgee" id="ENSXETG00000000702">
    <property type="expression patterns" value="Expressed in testis and 6 other cell types or tissues"/>
</dbReference>
<dbReference type="KEGG" id="xtr:100379864"/>
<evidence type="ECO:0000256" key="1">
    <source>
        <dbReference type="SAM" id="MobiDB-lite"/>
    </source>
</evidence>
<dbReference type="CTD" id="153657"/>
<dbReference type="SUPFAM" id="SSF48452">
    <property type="entry name" value="TPR-like"/>
    <property type="match status" value="1"/>
</dbReference>
<dbReference type="OrthoDB" id="9986634at2759"/>
<dbReference type="GeneID" id="100379864"/>
<feature type="compositionally biased region" description="Basic and acidic residues" evidence="1">
    <location>
        <begin position="44"/>
        <end position="58"/>
    </location>
</feature>
<dbReference type="GeneTree" id="ENSGT00530000063847"/>
<sequence>MQPIYIPTGSSHAANAGSQCSTARPPSVLPIPTELDMSISSRSGESDTGMKEISHYSDPDSPPAEKLANATIMAERFMKENKCHKASRELIQCVALSRIVYGDGHWRIAQAHANLGYSYLTLRALPAQARAHAESAKNILLRGVDMAKSVEEKREIMASLVTIYYTLGMAHLMQNNGKDSYLSLQKVEKIIDELEDIQERKAITLKISEKDIALALGQACLLQTKPSSAINYFEQAVNSIISSQGDSASELISLYQDMARAEHMRKKSNRAIEHLLQAHSISQANYTSVSTEAAQSGLQLAKAYAASEYHEAAQRFFTESLGAYQTAAGPDDPRTLNACVEFSKWLIQIGKKQEAYKLLRGAVRTETEFSEELAEILSIMGSICLADGKIQKGYKLLKKCSDIQVAVYGSQHSKTKGTQNLLTTLKRSGVVGD</sequence>
<reference evidence="4 5" key="3">
    <citation type="submission" date="2025-04" db="UniProtKB">
        <authorList>
            <consortium name="RefSeq"/>
        </authorList>
    </citation>
    <scope>IDENTIFICATION</scope>
    <source>
        <strain evidence="4 5">Nigerian</strain>
        <tissue evidence="4 5">Liver and blood</tissue>
    </source>
</reference>
<evidence type="ECO:0000313" key="3">
    <source>
        <dbReference type="Proteomes" id="UP000008143"/>
    </source>
</evidence>
<dbReference type="Xenbase" id="XB-GENE-5900388">
    <property type="gene designation" value="ttc23l"/>
</dbReference>